<dbReference type="PANTHER" id="PTHR21713">
    <property type="entry name" value="NASCENT POLYPEPTIDE ASSOCIATED COMPLEX ALPHA SUBUNIT-RELATED"/>
    <property type="match status" value="1"/>
</dbReference>
<dbReference type="AlphaFoldDB" id="A0A3S5CQB9"/>
<name>A0A3S5CQB9_9PLAT</name>
<evidence type="ECO:0000256" key="2">
    <source>
        <dbReference type="SAM" id="Phobius"/>
    </source>
</evidence>
<feature type="domain" description="NAC-A/B" evidence="3">
    <location>
        <begin position="47"/>
        <end position="112"/>
    </location>
</feature>
<dbReference type="FunFam" id="2.20.70.30:FF:000002">
    <property type="entry name" value="Nascent polypeptide-associated complex (NAC), alpha subunit"/>
    <property type="match status" value="1"/>
</dbReference>
<dbReference type="CDD" id="cd14358">
    <property type="entry name" value="UBA_NAC_euk"/>
    <property type="match status" value="1"/>
</dbReference>
<dbReference type="PROSITE" id="PS51151">
    <property type="entry name" value="NAC_AB"/>
    <property type="match status" value="1"/>
</dbReference>
<dbReference type="Pfam" id="PF19026">
    <property type="entry name" value="UBA_HYPK"/>
    <property type="match status" value="1"/>
</dbReference>
<feature type="transmembrane region" description="Helical" evidence="2">
    <location>
        <begin position="204"/>
        <end position="225"/>
    </location>
</feature>
<dbReference type="CDD" id="cd22054">
    <property type="entry name" value="NAC_NACA"/>
    <property type="match status" value="1"/>
</dbReference>
<dbReference type="SMART" id="SM01407">
    <property type="entry name" value="NAC"/>
    <property type="match status" value="1"/>
</dbReference>
<proteinExistence type="predicted"/>
<reference evidence="4" key="1">
    <citation type="submission" date="2018-11" db="EMBL/GenBank/DDBJ databases">
        <authorList>
            <consortium name="Pathogen Informatics"/>
        </authorList>
    </citation>
    <scope>NUCLEOTIDE SEQUENCE</scope>
</reference>
<dbReference type="Gene3D" id="1.10.8.10">
    <property type="entry name" value="DNA helicase RuvA subunit, C-terminal domain"/>
    <property type="match status" value="1"/>
</dbReference>
<keyword evidence="5" id="KW-1185">Reference proteome</keyword>
<evidence type="ECO:0000256" key="1">
    <source>
        <dbReference type="SAM" id="MobiDB-lite"/>
    </source>
</evidence>
<dbReference type="GO" id="GO:0005854">
    <property type="term" value="C:nascent polypeptide-associated complex"/>
    <property type="evidence" value="ECO:0007669"/>
    <property type="project" value="InterPro"/>
</dbReference>
<feature type="compositionally biased region" description="Acidic residues" evidence="1">
    <location>
        <begin position="19"/>
        <end position="30"/>
    </location>
</feature>
<evidence type="ECO:0000313" key="5">
    <source>
        <dbReference type="Proteomes" id="UP000784294"/>
    </source>
</evidence>
<dbReference type="InterPro" id="IPR038187">
    <property type="entry name" value="NAC_A/B_dom_sf"/>
</dbReference>
<dbReference type="InterPro" id="IPR016641">
    <property type="entry name" value="EGD2/NACA0like"/>
</dbReference>
<protein>
    <recommendedName>
        <fullName evidence="3">NAC-A/B domain-containing protein</fullName>
    </recommendedName>
</protein>
<comment type="caution">
    <text evidence="4">The sequence shown here is derived from an EMBL/GenBank/DDBJ whole genome shotgun (WGS) entry which is preliminary data.</text>
</comment>
<gene>
    <name evidence="4" type="ORF">PXEA_LOCUS21215</name>
</gene>
<feature type="region of interest" description="Disordered" evidence="1">
    <location>
        <begin position="1"/>
        <end position="58"/>
    </location>
</feature>
<dbReference type="Pfam" id="PF01849">
    <property type="entry name" value="NAC"/>
    <property type="match status" value="1"/>
</dbReference>
<keyword evidence="2" id="KW-0812">Transmembrane</keyword>
<keyword evidence="2" id="KW-0472">Membrane</keyword>
<keyword evidence="2" id="KW-1133">Transmembrane helix</keyword>
<dbReference type="OrthoDB" id="3169036at2759"/>
<feature type="transmembrane region" description="Helical" evidence="2">
    <location>
        <begin position="237"/>
        <end position="258"/>
    </location>
</feature>
<dbReference type="Gene3D" id="2.20.70.30">
    <property type="entry name" value="Nascent polypeptide-associated complex domain"/>
    <property type="match status" value="1"/>
</dbReference>
<organism evidence="4 5">
    <name type="scientific">Protopolystoma xenopodis</name>
    <dbReference type="NCBI Taxonomy" id="117903"/>
    <lineage>
        <taxon>Eukaryota</taxon>
        <taxon>Metazoa</taxon>
        <taxon>Spiralia</taxon>
        <taxon>Lophotrochozoa</taxon>
        <taxon>Platyhelminthes</taxon>
        <taxon>Monogenea</taxon>
        <taxon>Polyopisthocotylea</taxon>
        <taxon>Polystomatidea</taxon>
        <taxon>Polystomatidae</taxon>
        <taxon>Protopolystoma</taxon>
    </lineage>
</organism>
<dbReference type="InterPro" id="IPR002715">
    <property type="entry name" value="Nas_poly-pep-assoc_cplx_dom"/>
</dbReference>
<sequence>MIHPGDKDKKKNDQSDHESDSDDSVPELEEKDGAKASGDNLSKSKQSRSEKKARKAMSKLGLKSVPGICRVTIRKAKAIIFVISQPEVYKSSASDTYIIFGEAKVEDMSAQAQLAAAEKFRSQNLSGAAAPTAASLSKDLSNVSKPDITGLSEKDIELIMDQASVSRRKAIKALRENDNDMVNTIMVSFSSVHFHFSLSLDNVFWTFKIIYIHHCGIKWLFILILHLGSMALKNSSHVGFCLCFFSGFYRFTLVWPYAIPFLTPAYKLICHI</sequence>
<dbReference type="Proteomes" id="UP000784294">
    <property type="component" value="Unassembled WGS sequence"/>
</dbReference>
<evidence type="ECO:0000313" key="4">
    <source>
        <dbReference type="EMBL" id="VEL27775.1"/>
    </source>
</evidence>
<evidence type="ECO:0000259" key="3">
    <source>
        <dbReference type="PROSITE" id="PS51151"/>
    </source>
</evidence>
<accession>A0A3S5CQB9</accession>
<feature type="compositionally biased region" description="Basic and acidic residues" evidence="1">
    <location>
        <begin position="1"/>
        <end position="18"/>
    </location>
</feature>
<dbReference type="EMBL" id="CAAALY010089810">
    <property type="protein sequence ID" value="VEL27775.1"/>
    <property type="molecule type" value="Genomic_DNA"/>
</dbReference>
<dbReference type="InterPro" id="IPR044034">
    <property type="entry name" value="NAC-like_UBA"/>
</dbReference>